<accession>A0AC60A5L2</accession>
<evidence type="ECO:0000313" key="1">
    <source>
        <dbReference type="EMBL" id="CAN0561512.1"/>
    </source>
</evidence>
<reference evidence="1" key="1">
    <citation type="submission" date="2023-05" db="EMBL/GenBank/DDBJ databases">
        <authorList>
            <consortium name="ELIXIR-Norway"/>
        </authorList>
    </citation>
    <scope>NUCLEOTIDE SEQUENCE</scope>
</reference>
<reference evidence="1" key="2">
    <citation type="submission" date="2025-03" db="EMBL/GenBank/DDBJ databases">
        <authorList>
            <consortium name="ELIXIR-Norway"/>
            <consortium name="Elixir Norway"/>
        </authorList>
    </citation>
    <scope>NUCLEOTIDE SEQUENCE</scope>
</reference>
<dbReference type="Proteomes" id="UP001162501">
    <property type="component" value="Chromosome 8"/>
</dbReference>
<sequence length="182" mass="20015">MESSLQPLAEKEKLAGFLFMDVHAIPRDCSSEHKPITTHARVRPEDAHTRPHPAWRLTQALTSARSGRRRPLDAFEGPFPGCLARAKCQPVSVDYLALFFARKDSGAVGSPQALERRMRSPASFFSAGTAIFQVKARAWLPLPAVSPLAPQAPRAASAGLGRGRDLRRGWAREKRGRGPWVT</sequence>
<organism evidence="1 2">
    <name type="scientific">Rangifer tarandus platyrhynchus</name>
    <name type="common">Svalbard reindeer</name>
    <dbReference type="NCBI Taxonomy" id="3082113"/>
    <lineage>
        <taxon>Eukaryota</taxon>
        <taxon>Metazoa</taxon>
        <taxon>Chordata</taxon>
        <taxon>Craniata</taxon>
        <taxon>Vertebrata</taxon>
        <taxon>Euteleostomi</taxon>
        <taxon>Mammalia</taxon>
        <taxon>Eutheria</taxon>
        <taxon>Laurasiatheria</taxon>
        <taxon>Artiodactyla</taxon>
        <taxon>Ruminantia</taxon>
        <taxon>Pecora</taxon>
        <taxon>Cervidae</taxon>
        <taxon>Odocoileinae</taxon>
        <taxon>Rangifer</taxon>
    </lineage>
</organism>
<proteinExistence type="predicted"/>
<protein>
    <submittedName>
        <fullName evidence="1">Uncharacterized protein</fullName>
    </submittedName>
</protein>
<dbReference type="EMBL" id="OX596092">
    <property type="protein sequence ID" value="CAN0561512.1"/>
    <property type="molecule type" value="Genomic_DNA"/>
</dbReference>
<gene>
    <name evidence="1" type="ORF">MRATA1EN22A_LOCUS27199</name>
</gene>
<name>A0AC60A5L2_RANTA</name>
<evidence type="ECO:0000313" key="2">
    <source>
        <dbReference type="Proteomes" id="UP001162501"/>
    </source>
</evidence>